<feature type="compositionally biased region" description="Basic and acidic residues" evidence="1">
    <location>
        <begin position="395"/>
        <end position="411"/>
    </location>
</feature>
<protein>
    <submittedName>
        <fullName evidence="2">Uncharacterized protein</fullName>
    </submittedName>
</protein>
<reference evidence="2" key="1">
    <citation type="journal article" date="2020" name="Nature">
        <title>Giant virus diversity and host interactions through global metagenomics.</title>
        <authorList>
            <person name="Schulz F."/>
            <person name="Roux S."/>
            <person name="Paez-Espino D."/>
            <person name="Jungbluth S."/>
            <person name="Walsh D.A."/>
            <person name="Denef V.J."/>
            <person name="McMahon K.D."/>
            <person name="Konstantinidis K.T."/>
            <person name="Eloe-Fadrosh E.A."/>
            <person name="Kyrpides N.C."/>
            <person name="Woyke T."/>
        </authorList>
    </citation>
    <scope>NUCLEOTIDE SEQUENCE</scope>
    <source>
        <strain evidence="2">GVMAG-M-3300020166-5</strain>
    </source>
</reference>
<feature type="compositionally biased region" description="Basic and acidic residues" evidence="1">
    <location>
        <begin position="344"/>
        <end position="357"/>
    </location>
</feature>
<organism evidence="2">
    <name type="scientific">viral metagenome</name>
    <dbReference type="NCBI Taxonomy" id="1070528"/>
    <lineage>
        <taxon>unclassified sequences</taxon>
        <taxon>metagenomes</taxon>
        <taxon>organismal metagenomes</taxon>
    </lineage>
</organism>
<feature type="compositionally biased region" description="Polar residues" evidence="1">
    <location>
        <begin position="375"/>
        <end position="391"/>
    </location>
</feature>
<evidence type="ECO:0000256" key="1">
    <source>
        <dbReference type="SAM" id="MobiDB-lite"/>
    </source>
</evidence>
<proteinExistence type="predicted"/>
<sequence>MDNKENIVKDVFENLTTEILDALPDDGTPVEEKTEASKDSTEVLRDFKKIVIDFLNDILKTYPELRETLNDDLKAILGDENDKESIKRVYEYCETLYPKRFFDILYQNQEMFEDKEIRTDFLPDIEFKYLWKQDISDKTRHTMWKYLQLILFTIVSSLSHEESFGDTAKLFEAINQDEFKEKLEETMKNMKDMFNGDKKDGNDKSSQNMPDPEKIHEHVNGMLNGKLGKLAKDIAEETAKDFDIDMTDGGSVDSVFKNLFNQPTKLMSLVKNVGSKLDERMKSGDIKESELLQEASEMMEKMKSMPGMGNLKEMFGKMGMGGKGGKMDMNAMRNNISKNMKVAKQRERMKEKLEQRRAAASVSSSSSQSPPTAAYTRTPSLPSEPTPTKQTPPGEVERTIFRTGETYEKTLKPPSGGNKKKRRKKK</sequence>
<feature type="compositionally biased region" description="Low complexity" evidence="1">
    <location>
        <begin position="358"/>
        <end position="374"/>
    </location>
</feature>
<dbReference type="AlphaFoldDB" id="A0A6C0BZ22"/>
<accession>A0A6C0BZ22</accession>
<evidence type="ECO:0000313" key="2">
    <source>
        <dbReference type="EMBL" id="QHS96809.1"/>
    </source>
</evidence>
<feature type="region of interest" description="Disordered" evidence="1">
    <location>
        <begin position="341"/>
        <end position="426"/>
    </location>
</feature>
<name>A0A6C0BZ22_9ZZZZ</name>
<dbReference type="EMBL" id="MN739279">
    <property type="protein sequence ID" value="QHS96809.1"/>
    <property type="molecule type" value="Genomic_DNA"/>
</dbReference>